<organism evidence="1">
    <name type="scientific">Culex pipiens</name>
    <name type="common">House mosquito</name>
    <dbReference type="NCBI Taxonomy" id="7175"/>
    <lineage>
        <taxon>Eukaryota</taxon>
        <taxon>Metazoa</taxon>
        <taxon>Ecdysozoa</taxon>
        <taxon>Arthropoda</taxon>
        <taxon>Hexapoda</taxon>
        <taxon>Insecta</taxon>
        <taxon>Pterygota</taxon>
        <taxon>Neoptera</taxon>
        <taxon>Endopterygota</taxon>
        <taxon>Diptera</taxon>
        <taxon>Nematocera</taxon>
        <taxon>Culicoidea</taxon>
        <taxon>Culicidae</taxon>
        <taxon>Culicinae</taxon>
        <taxon>Culicini</taxon>
        <taxon>Culex</taxon>
        <taxon>Culex</taxon>
    </lineage>
</organism>
<reference evidence="1" key="1">
    <citation type="submission" date="2021-05" db="EMBL/GenBank/DDBJ databases">
        <authorList>
            <person name="Alioto T."/>
            <person name="Alioto T."/>
            <person name="Gomez Garrido J."/>
        </authorList>
    </citation>
    <scope>NUCLEOTIDE SEQUENCE</scope>
</reference>
<sequence>MLPHVAGGDLRRPAKIYGSWKKIGFSLAVVVGGRYSSSGSSFDVGCGGGCRRPRKWRKSKNCSARGTEEKEEHVRGEERECLLAAFGTATLYSDRLNLEDVN</sequence>
<dbReference type="EMBL" id="HBUE01021976">
    <property type="protein sequence ID" value="CAG6453039.1"/>
    <property type="molecule type" value="Transcribed_RNA"/>
</dbReference>
<evidence type="ECO:0000313" key="1">
    <source>
        <dbReference type="EMBL" id="CAG6453039.1"/>
    </source>
</evidence>
<proteinExistence type="predicted"/>
<protein>
    <submittedName>
        <fullName evidence="1">(northern house mosquito) hypothetical protein</fullName>
    </submittedName>
</protein>
<dbReference type="AlphaFoldDB" id="A0A8D8A9R3"/>
<accession>A0A8D8A9R3</accession>
<name>A0A8D8A9R3_CULPI</name>
<dbReference type="EMBL" id="HBUE01021975">
    <property type="protein sequence ID" value="CAG6453038.1"/>
    <property type="molecule type" value="Transcribed_RNA"/>
</dbReference>